<dbReference type="InterPro" id="IPR045055">
    <property type="entry name" value="DNA2/NAM7-like"/>
</dbReference>
<feature type="compositionally biased region" description="Basic and acidic residues" evidence="5">
    <location>
        <begin position="1380"/>
        <end position="1396"/>
    </location>
</feature>
<evidence type="ECO:0000313" key="10">
    <source>
        <dbReference type="Proteomes" id="UP000324897"/>
    </source>
</evidence>
<sequence>MHLALSSDRLQASSSSWVGTSCKMIDGTCQTSGRRKRRRQAKSFEDVAEYWDRVKGDGKFALSYLDSQVFSWSVEDIFNKNLFRDEVKRIPDTFSSFGSYLNSFAWPLIEEVHADVFSSLDGYAQANFVEVIQLRKLDDKKSVFGFEVAEPVKDEKSRAIYEPMECDIVVLSSQKPTHVSDLTRNKASFVLGLVLKSGEDDEFPPNCCIVQLSSDIPVERNPRTKLPMGPLFVVFLINMKTYNRVWKGLRLGENDCDLAKLEKIRSTGLVNKVWQFKPRQSRSGHQSSNRFLLLSLDEQKDGAGQLRRRGMARTSSLWRRGRAPARRRHGEEEKVELVERSVAGRRLRAWNATTRGGSDAGEADRRIGGRGGALPGCLALPGELAHAARRDQEEPGTGEEPELFMLSAADGALDHEAREPLLAKPATTTAEADDAATASLPRRGKAPQARAHTRGVRDSSGGGAVAARARSPWPPGGEGRRAAMRHRRRPLWRGEGTGELEAANGGDHPLPSGFDLPLFDSGPAAARGGGAGGGDGSWPAVAREGRRRGRRRRLGSDVRRRRSVHGGMRDAASPRLSALLPPLSALCSTSSSRRPGGLACCSATSASRAASASPAPRGCTGAPPPMALRCLPVVGTREHPSVSGSHPSSTSPSRALSPFFSRAPRRRGERVRDAPVRFDSMRGGGASNLGLPLEIEVFASCTSQLINSHLALCVSVFEEHRWRQSQQFTRKFPLKTVENGSSSCSQSSKPFGHRMVDGLDLEKFNLNDSQLNAVADCVSVMDNRFPSIKLLWGPPGTGKTKTISAIMWAMLIKGRKALACAPTNTAVLEVATRIAKLVVETQDGGVFLNDIVLFGNKKKMKIDNESNLSMICLQSRAQRLLPCFTPNTGWMHCLSSLIDLLENSVTKYQAIVVQEMMKQKRKDKTFKNYLKDHYNELSGNLRSCIAVLYNDHPRNSETKQSFQCMLEVLELVKILHALINAGYGGDIWSNELLGGKIEDVEPALWPSQLASISINSDNKSKFRSARSLCVQQLRYLRTNLELPNCYSTRSVETYLLSRTKLIICTVSSSFKLYDIPMDYSLSNMRGLIIDEAAQLKECETLIPLLLPGIRHAVFIGDGHQLPALVKSKISDSANFGRSVFERLSSLGYSKHLLNVQYRMHPQISKFPVATFYDGKISDGPNVTCKNYDRMFLTGKMFGPYSFINIDGGHETTEKHSRSLKNTIEVAAVVRIVQRLFKEAISRVIKLSVGVVSPYNAQVRAIQEMIGKSYNMYDGFSVKVKSVDGFQGAEEDVIIISTVRSNGVGSVGFLANLQRTNVALTRAKHCLWIVGNGTTLSNSNTVWHAIIRDAQDRGCFFDAKDDKDLSNAIVKAIIELDDAENSAKAEPRHISRSKFEPDVSSSYS</sequence>
<dbReference type="Gramene" id="TVU16034">
    <property type="protein sequence ID" value="TVU16034"/>
    <property type="gene ID" value="EJB05_39581"/>
</dbReference>
<evidence type="ECO:0000259" key="6">
    <source>
        <dbReference type="Pfam" id="PF13086"/>
    </source>
</evidence>
<dbReference type="EMBL" id="RWGY01000031">
    <property type="protein sequence ID" value="TVU16034.1"/>
    <property type="molecule type" value="Genomic_DNA"/>
</dbReference>
<keyword evidence="10" id="KW-1185">Reference proteome</keyword>
<evidence type="ECO:0000259" key="7">
    <source>
        <dbReference type="Pfam" id="PF13087"/>
    </source>
</evidence>
<reference evidence="9 10" key="1">
    <citation type="journal article" date="2019" name="Sci. Rep.">
        <title>A high-quality genome of Eragrostis curvula grass provides insights into Poaceae evolution and supports new strategies to enhance forage quality.</title>
        <authorList>
            <person name="Carballo J."/>
            <person name="Santos B.A.C.M."/>
            <person name="Zappacosta D."/>
            <person name="Garbus I."/>
            <person name="Selva J.P."/>
            <person name="Gallo C.A."/>
            <person name="Diaz A."/>
            <person name="Albertini E."/>
            <person name="Caccamo M."/>
            <person name="Echenique V."/>
        </authorList>
    </citation>
    <scope>NUCLEOTIDE SEQUENCE [LARGE SCALE GENOMIC DNA]</scope>
    <source>
        <strain evidence="10">cv. Victoria</strain>
        <tissue evidence="9">Leaf</tissue>
    </source>
</reference>
<dbReference type="FunFam" id="3.40.50.300:FF:000326">
    <property type="entry name" value="P-loop containing nucleoside triphosphate hydrolase"/>
    <property type="match status" value="1"/>
</dbReference>
<feature type="region of interest" description="Disordered" evidence="5">
    <location>
        <begin position="1379"/>
        <end position="1403"/>
    </location>
</feature>
<feature type="region of interest" description="Disordered" evidence="5">
    <location>
        <begin position="422"/>
        <end position="570"/>
    </location>
</feature>
<feature type="compositionally biased region" description="Basic residues" evidence="5">
    <location>
        <begin position="482"/>
        <end position="491"/>
    </location>
</feature>
<dbReference type="GO" id="GO:0016787">
    <property type="term" value="F:hydrolase activity"/>
    <property type="evidence" value="ECO:0007669"/>
    <property type="project" value="UniProtKB-KW"/>
</dbReference>
<comment type="caution">
    <text evidence="9">The sequence shown here is derived from an EMBL/GenBank/DDBJ whole genome shotgun (WGS) entry which is preliminary data.</text>
</comment>
<feature type="compositionally biased region" description="Low complexity" evidence="5">
    <location>
        <begin position="641"/>
        <end position="658"/>
    </location>
</feature>
<dbReference type="Pfam" id="PF20073">
    <property type="entry name" value="DUF6469"/>
    <property type="match status" value="1"/>
</dbReference>
<evidence type="ECO:0000256" key="3">
    <source>
        <dbReference type="ARBA" id="ARBA00022806"/>
    </source>
</evidence>
<keyword evidence="3" id="KW-0347">Helicase</keyword>
<proteinExistence type="predicted"/>
<keyword evidence="4" id="KW-0067">ATP-binding</keyword>
<feature type="compositionally biased region" description="Gly residues" evidence="5">
    <location>
        <begin position="527"/>
        <end position="536"/>
    </location>
</feature>
<evidence type="ECO:0000313" key="9">
    <source>
        <dbReference type="EMBL" id="TVU16034.1"/>
    </source>
</evidence>
<feature type="compositionally biased region" description="Low complexity" evidence="5">
    <location>
        <begin position="426"/>
        <end position="438"/>
    </location>
</feature>
<dbReference type="SUPFAM" id="SSF52540">
    <property type="entry name" value="P-loop containing nucleoside triphosphate hydrolases"/>
    <property type="match status" value="1"/>
</dbReference>
<dbReference type="Proteomes" id="UP000324897">
    <property type="component" value="Unassembled WGS sequence"/>
</dbReference>
<dbReference type="PANTHER" id="PTHR10887">
    <property type="entry name" value="DNA2/NAM7 HELICASE FAMILY"/>
    <property type="match status" value="1"/>
</dbReference>
<dbReference type="Pfam" id="PF13087">
    <property type="entry name" value="AAA_12"/>
    <property type="match status" value="1"/>
</dbReference>
<dbReference type="GO" id="GO:0005524">
    <property type="term" value="F:ATP binding"/>
    <property type="evidence" value="ECO:0007669"/>
    <property type="project" value="UniProtKB-KW"/>
</dbReference>
<name>A0A5J9TXC3_9POAL</name>
<dbReference type="InterPro" id="IPR047187">
    <property type="entry name" value="SF1_C_Upf1"/>
</dbReference>
<dbReference type="Pfam" id="PF13086">
    <property type="entry name" value="AAA_11"/>
    <property type="match status" value="1"/>
</dbReference>
<dbReference type="InterPro" id="IPR041679">
    <property type="entry name" value="DNA2/NAM7-like_C"/>
</dbReference>
<dbReference type="InterPro" id="IPR041677">
    <property type="entry name" value="DNA2/NAM7_AAA_11"/>
</dbReference>
<keyword evidence="1" id="KW-0547">Nucleotide-binding</keyword>
<dbReference type="InterPro" id="IPR027417">
    <property type="entry name" value="P-loop_NTPase"/>
</dbReference>
<feature type="compositionally biased region" description="Basic residues" evidence="5">
    <location>
        <begin position="319"/>
        <end position="328"/>
    </location>
</feature>
<evidence type="ECO:0000256" key="1">
    <source>
        <dbReference type="ARBA" id="ARBA00022741"/>
    </source>
</evidence>
<feature type="domain" description="DNA2/NAM7 helicase helicase" evidence="6">
    <location>
        <begin position="765"/>
        <end position="1128"/>
    </location>
</feature>
<evidence type="ECO:0000256" key="2">
    <source>
        <dbReference type="ARBA" id="ARBA00022801"/>
    </source>
</evidence>
<gene>
    <name evidence="9" type="ORF">EJB05_39581</name>
</gene>
<evidence type="ECO:0000259" key="8">
    <source>
        <dbReference type="Pfam" id="PF20073"/>
    </source>
</evidence>
<dbReference type="InterPro" id="IPR045529">
    <property type="entry name" value="DUF6469"/>
</dbReference>
<feature type="domain" description="DNA2/NAM7 helicase-like C-terminal" evidence="7">
    <location>
        <begin position="1136"/>
        <end position="1331"/>
    </location>
</feature>
<dbReference type="GO" id="GO:0005694">
    <property type="term" value="C:chromosome"/>
    <property type="evidence" value="ECO:0007669"/>
    <property type="project" value="UniProtKB-ARBA"/>
</dbReference>
<keyword evidence="2" id="KW-0378">Hydrolase</keyword>
<dbReference type="GO" id="GO:0004386">
    <property type="term" value="F:helicase activity"/>
    <property type="evidence" value="ECO:0007669"/>
    <property type="project" value="UniProtKB-KW"/>
</dbReference>
<feature type="compositionally biased region" description="Basic residues" evidence="5">
    <location>
        <begin position="545"/>
        <end position="564"/>
    </location>
</feature>
<dbReference type="OrthoDB" id="6513042at2759"/>
<feature type="region of interest" description="Disordered" evidence="5">
    <location>
        <begin position="637"/>
        <end position="671"/>
    </location>
</feature>
<dbReference type="PANTHER" id="PTHR10887:SF461">
    <property type="entry name" value="OS04G0582000 PROTEIN"/>
    <property type="match status" value="1"/>
</dbReference>
<dbReference type="CDD" id="cd18808">
    <property type="entry name" value="SF1_C_Upf1"/>
    <property type="match status" value="1"/>
</dbReference>
<feature type="non-terminal residue" evidence="9">
    <location>
        <position position="1"/>
    </location>
</feature>
<evidence type="ECO:0000256" key="4">
    <source>
        <dbReference type="ARBA" id="ARBA00022840"/>
    </source>
</evidence>
<dbReference type="Gene3D" id="3.40.50.300">
    <property type="entry name" value="P-loop containing nucleotide triphosphate hydrolases"/>
    <property type="match status" value="2"/>
</dbReference>
<accession>A0A5J9TXC3</accession>
<protein>
    <recommendedName>
        <fullName evidence="11">DNA2/NAM7 helicase-like C-terminal domain-containing protein</fullName>
    </recommendedName>
</protein>
<feature type="region of interest" description="Disordered" evidence="5">
    <location>
        <begin position="303"/>
        <end position="331"/>
    </location>
</feature>
<organism evidence="9 10">
    <name type="scientific">Eragrostis curvula</name>
    <name type="common">weeping love grass</name>
    <dbReference type="NCBI Taxonomy" id="38414"/>
    <lineage>
        <taxon>Eukaryota</taxon>
        <taxon>Viridiplantae</taxon>
        <taxon>Streptophyta</taxon>
        <taxon>Embryophyta</taxon>
        <taxon>Tracheophyta</taxon>
        <taxon>Spermatophyta</taxon>
        <taxon>Magnoliopsida</taxon>
        <taxon>Liliopsida</taxon>
        <taxon>Poales</taxon>
        <taxon>Poaceae</taxon>
        <taxon>PACMAD clade</taxon>
        <taxon>Chloridoideae</taxon>
        <taxon>Eragrostideae</taxon>
        <taxon>Eragrostidinae</taxon>
        <taxon>Eragrostis</taxon>
    </lineage>
</organism>
<evidence type="ECO:0008006" key="11">
    <source>
        <dbReference type="Google" id="ProtNLM"/>
    </source>
</evidence>
<feature type="domain" description="DUF6469" evidence="8">
    <location>
        <begin position="155"/>
        <end position="254"/>
    </location>
</feature>
<evidence type="ECO:0000256" key="5">
    <source>
        <dbReference type="SAM" id="MobiDB-lite"/>
    </source>
</evidence>